<protein>
    <submittedName>
        <fullName evidence="1">Transposase-like protein</fullName>
    </submittedName>
</protein>
<dbReference type="Proteomes" id="UP001549106">
    <property type="component" value="Unassembled WGS sequence"/>
</dbReference>
<organism evidence="1 2">
    <name type="scientific">Blautia caecimuris</name>
    <dbReference type="NCBI Taxonomy" id="1796615"/>
    <lineage>
        <taxon>Bacteria</taxon>
        <taxon>Bacillati</taxon>
        <taxon>Bacillota</taxon>
        <taxon>Clostridia</taxon>
        <taxon>Lachnospirales</taxon>
        <taxon>Lachnospiraceae</taxon>
        <taxon>Blautia</taxon>
    </lineage>
</organism>
<keyword evidence="2" id="KW-1185">Reference proteome</keyword>
<dbReference type="Pfam" id="PF12784">
    <property type="entry name" value="PDDEXK_2"/>
    <property type="match status" value="1"/>
</dbReference>
<reference evidence="1 2" key="1">
    <citation type="submission" date="2024-06" db="EMBL/GenBank/DDBJ databases">
        <title>Genomic Encyclopedia of Type Strains, Phase IV (KMG-IV): sequencing the most valuable type-strain genomes for metagenomic binning, comparative biology and taxonomic classification.</title>
        <authorList>
            <person name="Goeker M."/>
        </authorList>
    </citation>
    <scope>NUCLEOTIDE SEQUENCE [LARGE SCALE GENOMIC DNA]</scope>
    <source>
        <strain evidence="1 2">DSM 29492</strain>
    </source>
</reference>
<gene>
    <name evidence="1" type="ORF">ABID24_003092</name>
</gene>
<evidence type="ECO:0000313" key="2">
    <source>
        <dbReference type="Proteomes" id="UP001549106"/>
    </source>
</evidence>
<accession>A0ABV2M5T6</accession>
<sequence length="288" mass="33298">MTQQRMEAGVNVAKEEIVKTEELETRYERYKGILKDLTIMSDVFMRNVFKKRECTEYVLQVIMDKKDLKVIDQVLQKDYKNLQGRSAILDCVARDSDGKQMDVEIQQDNEGASPKRARYHSGLMDMNILNPGQDFDELPESYVIFITRDDALGYGLPIYHIDRKIEEVSENFKDEAHIIYVNSKKQEDTELGRLMHDLHCKNAEDMHSKILADRVYELKETQKGVEFMCREMEQIYSEGIESGELKKAKASALSMAADGMKVDKIAHYLNVSAQMVKKWIDESMSVTK</sequence>
<proteinExistence type="predicted"/>
<dbReference type="EMBL" id="JBEPMJ010000029">
    <property type="protein sequence ID" value="MET3751830.1"/>
    <property type="molecule type" value="Genomic_DNA"/>
</dbReference>
<evidence type="ECO:0000313" key="1">
    <source>
        <dbReference type="EMBL" id="MET3751830.1"/>
    </source>
</evidence>
<name>A0ABV2M5T6_9FIRM</name>
<comment type="caution">
    <text evidence="1">The sequence shown here is derived from an EMBL/GenBank/DDBJ whole genome shotgun (WGS) entry which is preliminary data.</text>
</comment>